<reference evidence="1" key="1">
    <citation type="journal article" date="2021" name="Proc. Natl. Acad. Sci. U.S.A.">
        <title>A Catalog of Tens of Thousands of Viruses from Human Metagenomes Reveals Hidden Associations with Chronic Diseases.</title>
        <authorList>
            <person name="Tisza M.J."/>
            <person name="Buck C.B."/>
        </authorList>
    </citation>
    <scope>NUCLEOTIDE SEQUENCE</scope>
    <source>
        <strain evidence="1">CtB3v5</strain>
    </source>
</reference>
<evidence type="ECO:0000313" key="1">
    <source>
        <dbReference type="EMBL" id="DAD78668.1"/>
    </source>
</evidence>
<name>A0A8S5M8W9_9CAUD</name>
<protein>
    <submittedName>
        <fullName evidence="1">Uncharacterized protein</fullName>
    </submittedName>
</protein>
<proteinExistence type="predicted"/>
<organism evidence="1">
    <name type="scientific">Siphoviridae sp. ctB3v5</name>
    <dbReference type="NCBI Taxonomy" id="2826186"/>
    <lineage>
        <taxon>Viruses</taxon>
        <taxon>Duplodnaviria</taxon>
        <taxon>Heunggongvirae</taxon>
        <taxon>Uroviricota</taxon>
        <taxon>Caudoviricetes</taxon>
    </lineage>
</organism>
<dbReference type="EMBL" id="BK014849">
    <property type="protein sequence ID" value="DAD78668.1"/>
    <property type="molecule type" value="Genomic_DNA"/>
</dbReference>
<sequence>MKKRFGDFLGQGKPFLNICSIFPRNTPPSL</sequence>
<accession>A0A8S5M8W9</accession>